<evidence type="ECO:0000313" key="2">
    <source>
        <dbReference type="EMBL" id="GAA0174243.1"/>
    </source>
</evidence>
<keyword evidence="3" id="KW-1185">Reference proteome</keyword>
<evidence type="ECO:0000256" key="1">
    <source>
        <dbReference type="SAM" id="MobiDB-lite"/>
    </source>
</evidence>
<sequence>MDEQGISSIFEDRLNPSLYDKQVYLRECPYVKVASPKPRLESHVIRSCEDESSGDESSLSANSPIPQVMVGNQLASKITPNDDVENFAPIKGAFPL</sequence>
<comment type="caution">
    <text evidence="2">The sequence shown here is derived from an EMBL/GenBank/DDBJ whole genome shotgun (WGS) entry which is preliminary data.</text>
</comment>
<proteinExistence type="predicted"/>
<feature type="region of interest" description="Disordered" evidence="1">
    <location>
        <begin position="46"/>
        <end position="66"/>
    </location>
</feature>
<organism evidence="2 3">
    <name type="scientific">Lithospermum erythrorhizon</name>
    <name type="common">Purple gromwell</name>
    <name type="synonym">Lithospermum officinale var. erythrorhizon</name>
    <dbReference type="NCBI Taxonomy" id="34254"/>
    <lineage>
        <taxon>Eukaryota</taxon>
        <taxon>Viridiplantae</taxon>
        <taxon>Streptophyta</taxon>
        <taxon>Embryophyta</taxon>
        <taxon>Tracheophyta</taxon>
        <taxon>Spermatophyta</taxon>
        <taxon>Magnoliopsida</taxon>
        <taxon>eudicotyledons</taxon>
        <taxon>Gunneridae</taxon>
        <taxon>Pentapetalae</taxon>
        <taxon>asterids</taxon>
        <taxon>lamiids</taxon>
        <taxon>Boraginales</taxon>
        <taxon>Boraginaceae</taxon>
        <taxon>Boraginoideae</taxon>
        <taxon>Lithospermeae</taxon>
        <taxon>Lithospermum</taxon>
    </lineage>
</organism>
<gene>
    <name evidence="2" type="ORF">LIER_27681</name>
</gene>
<dbReference type="AlphaFoldDB" id="A0AAV3RGZ9"/>
<name>A0AAV3RGZ9_LITER</name>
<dbReference type="Proteomes" id="UP001454036">
    <property type="component" value="Unassembled WGS sequence"/>
</dbReference>
<dbReference type="EMBL" id="BAABME010008985">
    <property type="protein sequence ID" value="GAA0174243.1"/>
    <property type="molecule type" value="Genomic_DNA"/>
</dbReference>
<reference evidence="2 3" key="1">
    <citation type="submission" date="2024-01" db="EMBL/GenBank/DDBJ databases">
        <title>The complete chloroplast genome sequence of Lithospermum erythrorhizon: insights into the phylogenetic relationship among Boraginaceae species and the maternal lineages of purple gromwells.</title>
        <authorList>
            <person name="Okada T."/>
            <person name="Watanabe K."/>
        </authorList>
    </citation>
    <scope>NUCLEOTIDE SEQUENCE [LARGE SCALE GENOMIC DNA]</scope>
</reference>
<accession>A0AAV3RGZ9</accession>
<protein>
    <submittedName>
        <fullName evidence="2">Uncharacterized protein</fullName>
    </submittedName>
</protein>
<evidence type="ECO:0000313" key="3">
    <source>
        <dbReference type="Proteomes" id="UP001454036"/>
    </source>
</evidence>